<reference evidence="2" key="1">
    <citation type="submission" date="2020-04" db="EMBL/GenBank/DDBJ databases">
        <title>Genome Assembly and Annotation of Botryosphaeria dothidea sdau 11-99, a Latent Pathogen of Apple Fruit Ring Rot in China.</title>
        <authorList>
            <person name="Yu C."/>
            <person name="Diao Y."/>
            <person name="Lu Q."/>
            <person name="Zhao J."/>
            <person name="Cui S."/>
            <person name="Peng C."/>
            <person name="He B."/>
            <person name="Liu H."/>
        </authorList>
    </citation>
    <scope>NUCLEOTIDE SEQUENCE [LARGE SCALE GENOMIC DNA]</scope>
    <source>
        <strain evidence="2">Sdau11-99</strain>
    </source>
</reference>
<feature type="region of interest" description="Disordered" evidence="1">
    <location>
        <begin position="137"/>
        <end position="159"/>
    </location>
</feature>
<evidence type="ECO:0000256" key="1">
    <source>
        <dbReference type="SAM" id="MobiDB-lite"/>
    </source>
</evidence>
<comment type="caution">
    <text evidence="2">The sequence shown here is derived from an EMBL/GenBank/DDBJ whole genome shotgun (WGS) entry which is preliminary data.</text>
</comment>
<accession>A0A8H4IP82</accession>
<keyword evidence="3" id="KW-1185">Reference proteome</keyword>
<dbReference type="EMBL" id="WWBZ02000051">
    <property type="protein sequence ID" value="KAF4304815.1"/>
    <property type="molecule type" value="Genomic_DNA"/>
</dbReference>
<evidence type="ECO:0000313" key="2">
    <source>
        <dbReference type="EMBL" id="KAF4304815.1"/>
    </source>
</evidence>
<dbReference type="Proteomes" id="UP000572817">
    <property type="component" value="Unassembled WGS sequence"/>
</dbReference>
<proteinExistence type="predicted"/>
<dbReference type="AlphaFoldDB" id="A0A8H4IP82"/>
<gene>
    <name evidence="2" type="ORF">GTA08_BOTSDO08452</name>
</gene>
<dbReference type="OrthoDB" id="3934304at2759"/>
<sequence length="399" mass="45158">MPPPVLADYQLLPHPSLAYRPAPANTIGHGLYNAQSTYTIAQGPSYAQPTYHFHADPQPLYNVQPAFQPPYHAQSAFQPSDNFHVDPRPPFPVQPPFQPTHTFQTLPFRPPSHPPPVLPAPQPHTYVQNLEYALRPRRTPTPTTMPPAKRRKTAAPATAPTFTKTRKTTTNVTSTPTTVTTAQPIEPCINSNSHFHRLRCGHVVKTALTGPPTACATNCEAQPQPDANDAWGAHPFACPVCIARALSMLWKMDVVNLKKQLQTLSFDAFAAWVHRNYVRAWEQRRQTRLKHWIPNARPCAQLSVRERGMVAWRADEARAPYPIEEYRRVYERREVHADFWNSEYRDLTVEEEQAEAEPGIVHQSVEREGVHYAAPGVHYPSPWDHEEWDGGLAWDGKDT</sequence>
<name>A0A8H4IP82_9PEZI</name>
<organism evidence="2 3">
    <name type="scientific">Botryosphaeria dothidea</name>
    <dbReference type="NCBI Taxonomy" id="55169"/>
    <lineage>
        <taxon>Eukaryota</taxon>
        <taxon>Fungi</taxon>
        <taxon>Dikarya</taxon>
        <taxon>Ascomycota</taxon>
        <taxon>Pezizomycotina</taxon>
        <taxon>Dothideomycetes</taxon>
        <taxon>Dothideomycetes incertae sedis</taxon>
        <taxon>Botryosphaeriales</taxon>
        <taxon>Botryosphaeriaceae</taxon>
        <taxon>Botryosphaeria</taxon>
    </lineage>
</organism>
<evidence type="ECO:0000313" key="3">
    <source>
        <dbReference type="Proteomes" id="UP000572817"/>
    </source>
</evidence>
<protein>
    <submittedName>
        <fullName evidence="2">Uncharacterized protein</fullName>
    </submittedName>
</protein>